<sequence length="377" mass="44047">MNRKYIVQLTDEERAQLQQMVASGTASARKIRRAQILLKSDSSLKGPNWSYQAICEAFDVSETTITTVRKAYCEGGLEAALNRKPSVREYHRRLDGEAEAHLIALACSQPPEGHVRWTLRLLRDRFVEAGYAEPVSHETIRRVLKKNELKPWLKQRYCIPPHENAAFVCQMEEVLEVYQRLYDPRRPMVCMDELPQQLLVNVREPLPIEPGCPLREDYEYERKGVSNLFLFFEPLAGKRHIQVSERRTKVDWAHAMRHLADEVYPEADVIVVVMDNLNTHGPASFYEAFEPAEAQRLRARFEFHYTPKHGSWLNMAEIELSALVRSCLNRRIPDQATLHREVQAWVEERNQKAVRVDWRFTTNARMKLKRFYPKIHA</sequence>
<dbReference type="InterPro" id="IPR009057">
    <property type="entry name" value="Homeodomain-like_sf"/>
</dbReference>
<organism evidence="2">
    <name type="scientific">Caldilinea aerophila</name>
    <dbReference type="NCBI Taxonomy" id="133453"/>
    <lineage>
        <taxon>Bacteria</taxon>
        <taxon>Bacillati</taxon>
        <taxon>Chloroflexota</taxon>
        <taxon>Caldilineae</taxon>
        <taxon>Caldilineales</taxon>
        <taxon>Caldilineaceae</taxon>
        <taxon>Caldilinea</taxon>
    </lineage>
</organism>
<comment type="caution">
    <text evidence="2">The sequence shown here is derived from an EMBL/GenBank/DDBJ whole genome shotgun (WGS) entry which is preliminary data.</text>
</comment>
<dbReference type="InterPro" id="IPR047655">
    <property type="entry name" value="Transpos_IS630-like"/>
</dbReference>
<gene>
    <name evidence="2" type="ORF">ENQ20_03720</name>
</gene>
<dbReference type="SUPFAM" id="SSF46689">
    <property type="entry name" value="Homeodomain-like"/>
    <property type="match status" value="1"/>
</dbReference>
<reference evidence="2" key="1">
    <citation type="journal article" date="2020" name="mSystems">
        <title>Genome- and Community-Level Interaction Insights into Carbon Utilization and Element Cycling Functions of Hydrothermarchaeota in Hydrothermal Sediment.</title>
        <authorList>
            <person name="Zhou Z."/>
            <person name="Liu Y."/>
            <person name="Xu W."/>
            <person name="Pan J."/>
            <person name="Luo Z.H."/>
            <person name="Li M."/>
        </authorList>
    </citation>
    <scope>NUCLEOTIDE SEQUENCE [LARGE SCALE GENOMIC DNA]</scope>
    <source>
        <strain evidence="2">SpSt-289</strain>
    </source>
</reference>
<protein>
    <submittedName>
        <fullName evidence="2">IS630 family transposase</fullName>
    </submittedName>
</protein>
<feature type="domain" description="Tc1-like transposase DDE" evidence="1">
    <location>
        <begin position="187"/>
        <end position="338"/>
    </location>
</feature>
<accession>A0A7C1JND1</accession>
<dbReference type="AlphaFoldDB" id="A0A7C1JND1"/>
<name>A0A7C1JND1_9CHLR</name>
<dbReference type="Pfam" id="PF13358">
    <property type="entry name" value="DDE_3"/>
    <property type="match status" value="1"/>
</dbReference>
<proteinExistence type="predicted"/>
<evidence type="ECO:0000259" key="1">
    <source>
        <dbReference type="Pfam" id="PF13358"/>
    </source>
</evidence>
<dbReference type="InterPro" id="IPR038717">
    <property type="entry name" value="Tc1-like_DDE_dom"/>
</dbReference>
<dbReference type="Pfam" id="PF13565">
    <property type="entry name" value="HTH_32"/>
    <property type="match status" value="1"/>
</dbReference>
<evidence type="ECO:0000313" key="2">
    <source>
        <dbReference type="EMBL" id="HDX30585.1"/>
    </source>
</evidence>
<dbReference type="NCBIfam" id="NF033545">
    <property type="entry name" value="transpos_IS630"/>
    <property type="match status" value="1"/>
</dbReference>
<dbReference type="EMBL" id="DSMG01000043">
    <property type="protein sequence ID" value="HDX30585.1"/>
    <property type="molecule type" value="Genomic_DNA"/>
</dbReference>